<sequence length="87" mass="9475">MLTISSSTALNGLTAYDAHRRRLQSMSPPMALTGSPSRRSSPMALTGLVPYDADHPQRSQRPVFTYSSLLPYVAPLLGHDLLYDVSA</sequence>
<keyword evidence="3" id="KW-1185">Reference proteome</keyword>
<gene>
    <name evidence="2" type="ORF">LTRI10_LOCUS23347</name>
</gene>
<organism evidence="2 3">
    <name type="scientific">Linum trigynum</name>
    <dbReference type="NCBI Taxonomy" id="586398"/>
    <lineage>
        <taxon>Eukaryota</taxon>
        <taxon>Viridiplantae</taxon>
        <taxon>Streptophyta</taxon>
        <taxon>Embryophyta</taxon>
        <taxon>Tracheophyta</taxon>
        <taxon>Spermatophyta</taxon>
        <taxon>Magnoliopsida</taxon>
        <taxon>eudicotyledons</taxon>
        <taxon>Gunneridae</taxon>
        <taxon>Pentapetalae</taxon>
        <taxon>rosids</taxon>
        <taxon>fabids</taxon>
        <taxon>Malpighiales</taxon>
        <taxon>Linaceae</taxon>
        <taxon>Linum</taxon>
    </lineage>
</organism>
<accession>A0AAV2E904</accession>
<evidence type="ECO:0000313" key="3">
    <source>
        <dbReference type="Proteomes" id="UP001497516"/>
    </source>
</evidence>
<feature type="region of interest" description="Disordered" evidence="1">
    <location>
        <begin position="24"/>
        <end position="43"/>
    </location>
</feature>
<reference evidence="2 3" key="1">
    <citation type="submission" date="2024-04" db="EMBL/GenBank/DDBJ databases">
        <authorList>
            <person name="Fracassetti M."/>
        </authorList>
    </citation>
    <scope>NUCLEOTIDE SEQUENCE [LARGE SCALE GENOMIC DNA]</scope>
</reference>
<dbReference type="Proteomes" id="UP001497516">
    <property type="component" value="Chromosome 4"/>
</dbReference>
<proteinExistence type="predicted"/>
<protein>
    <submittedName>
        <fullName evidence="2">Uncharacterized protein</fullName>
    </submittedName>
</protein>
<dbReference type="EMBL" id="OZ034817">
    <property type="protein sequence ID" value="CAL1382000.1"/>
    <property type="molecule type" value="Genomic_DNA"/>
</dbReference>
<evidence type="ECO:0000256" key="1">
    <source>
        <dbReference type="SAM" id="MobiDB-lite"/>
    </source>
</evidence>
<name>A0AAV2E904_9ROSI</name>
<evidence type="ECO:0000313" key="2">
    <source>
        <dbReference type="EMBL" id="CAL1382000.1"/>
    </source>
</evidence>
<dbReference type="AlphaFoldDB" id="A0AAV2E904"/>